<evidence type="ECO:0000313" key="3">
    <source>
        <dbReference type="Proteomes" id="UP001176941"/>
    </source>
</evidence>
<reference evidence="2" key="1">
    <citation type="submission" date="2023-04" db="EMBL/GenBank/DDBJ databases">
        <authorList>
            <consortium name="ELIXIR-Norway"/>
        </authorList>
    </citation>
    <scope>NUCLEOTIDE SEQUENCE [LARGE SCALE GENOMIC DNA]</scope>
</reference>
<accession>A0ABN8ZQA7</accession>
<sequence>MRNLSTEGDRAGQRQSQVSHKGGLTSKPVLLTLFQPHKPVPAQGLGMAFSHPCAAVGLGWDSNSPAGVVGLWFSHSDMSNSCDPMGSSSPGSSLHGISQARILE</sequence>
<feature type="compositionally biased region" description="Low complexity" evidence="1">
    <location>
        <begin position="86"/>
        <end position="98"/>
    </location>
</feature>
<gene>
    <name evidence="2" type="ORF">MRATA1EN1_LOCUS23353</name>
</gene>
<feature type="region of interest" description="Disordered" evidence="1">
    <location>
        <begin position="80"/>
        <end position="104"/>
    </location>
</feature>
<evidence type="ECO:0000256" key="1">
    <source>
        <dbReference type="SAM" id="MobiDB-lite"/>
    </source>
</evidence>
<feature type="region of interest" description="Disordered" evidence="1">
    <location>
        <begin position="1"/>
        <end position="24"/>
    </location>
</feature>
<dbReference type="EMBL" id="OX459940">
    <property type="protein sequence ID" value="CAI9174391.1"/>
    <property type="molecule type" value="Genomic_DNA"/>
</dbReference>
<name>A0ABN8ZQA7_RANTA</name>
<evidence type="ECO:0000313" key="2">
    <source>
        <dbReference type="EMBL" id="CAI9174391.1"/>
    </source>
</evidence>
<keyword evidence="3" id="KW-1185">Reference proteome</keyword>
<dbReference type="Proteomes" id="UP001176941">
    <property type="component" value="Chromosome 4"/>
</dbReference>
<organism evidence="2 3">
    <name type="scientific">Rangifer tarandus platyrhynchus</name>
    <name type="common">Svalbard reindeer</name>
    <dbReference type="NCBI Taxonomy" id="3082113"/>
    <lineage>
        <taxon>Eukaryota</taxon>
        <taxon>Metazoa</taxon>
        <taxon>Chordata</taxon>
        <taxon>Craniata</taxon>
        <taxon>Vertebrata</taxon>
        <taxon>Euteleostomi</taxon>
        <taxon>Mammalia</taxon>
        <taxon>Eutheria</taxon>
        <taxon>Laurasiatheria</taxon>
        <taxon>Artiodactyla</taxon>
        <taxon>Ruminantia</taxon>
        <taxon>Pecora</taxon>
        <taxon>Cervidae</taxon>
        <taxon>Odocoileinae</taxon>
        <taxon>Rangifer</taxon>
    </lineage>
</organism>
<protein>
    <submittedName>
        <fullName evidence="2">Uncharacterized protein</fullName>
    </submittedName>
</protein>
<proteinExistence type="predicted"/>